<dbReference type="EMBL" id="CP098248">
    <property type="protein sequence ID" value="WAV96608.1"/>
    <property type="molecule type" value="Genomic_DNA"/>
</dbReference>
<dbReference type="Proteomes" id="UP001164819">
    <property type="component" value="Chromosome"/>
</dbReference>
<feature type="chain" id="PRO_5044698159" evidence="1">
    <location>
        <begin position="23"/>
        <end position="146"/>
    </location>
</feature>
<dbReference type="InterPro" id="IPR050767">
    <property type="entry name" value="Sel1_AlgK"/>
</dbReference>
<proteinExistence type="predicted"/>
<dbReference type="PANTHER" id="PTHR11102:SF160">
    <property type="entry name" value="ERAD-ASSOCIATED E3 UBIQUITIN-PROTEIN LIGASE COMPONENT HRD3"/>
    <property type="match status" value="1"/>
</dbReference>
<feature type="signal peptide" evidence="1">
    <location>
        <begin position="1"/>
        <end position="22"/>
    </location>
</feature>
<evidence type="ECO:0000313" key="4">
    <source>
        <dbReference type="Proteomes" id="UP001164794"/>
    </source>
</evidence>
<organism evidence="2">
    <name type="scientific">Oxalobacter aliiformigenes</name>
    <dbReference type="NCBI Taxonomy" id="2946593"/>
    <lineage>
        <taxon>Bacteria</taxon>
        <taxon>Pseudomonadati</taxon>
        <taxon>Pseudomonadota</taxon>
        <taxon>Betaproteobacteria</taxon>
        <taxon>Burkholderiales</taxon>
        <taxon>Oxalobacteraceae</taxon>
        <taxon>Oxalobacter</taxon>
    </lineage>
</organism>
<sequence length="146" mass="15909">MLSFLKKTIPAGLVLISLGMLAGCTTGQEKVAKLTAEAEKGNVDSMVEIAEMYCSGTTIEQDDQICGMWMKRAAEKGHIRAQYMLGRMYELGLGMRADPVQAYKWYSLSGGQGYKMSQTGAKNMLAVMTPQQQAEARKLAAESGKK</sequence>
<dbReference type="EMBL" id="CP098251">
    <property type="protein sequence ID" value="WAV90833.1"/>
    <property type="molecule type" value="Genomic_DNA"/>
</dbReference>
<keyword evidence="1" id="KW-0732">Signal</keyword>
<evidence type="ECO:0000256" key="1">
    <source>
        <dbReference type="SAM" id="SignalP"/>
    </source>
</evidence>
<dbReference type="SUPFAM" id="SSF81901">
    <property type="entry name" value="HCP-like"/>
    <property type="match status" value="1"/>
</dbReference>
<dbReference type="PROSITE" id="PS51257">
    <property type="entry name" value="PROKAR_LIPOPROTEIN"/>
    <property type="match status" value="1"/>
</dbReference>
<evidence type="ECO:0000313" key="2">
    <source>
        <dbReference type="EMBL" id="WAV90833.1"/>
    </source>
</evidence>
<dbReference type="PANTHER" id="PTHR11102">
    <property type="entry name" value="SEL-1-LIKE PROTEIN"/>
    <property type="match status" value="1"/>
</dbReference>
<gene>
    <name evidence="3" type="ORF">NB645_07180</name>
    <name evidence="2" type="ORF">NB646_08320</name>
</gene>
<dbReference type="InterPro" id="IPR011990">
    <property type="entry name" value="TPR-like_helical_dom_sf"/>
</dbReference>
<dbReference type="AlphaFoldDB" id="A0A9E9LCN7"/>
<dbReference type="RefSeq" id="WP_269264085.1">
    <property type="nucleotide sequence ID" value="NZ_CP098248.1"/>
</dbReference>
<dbReference type="Proteomes" id="UP001164794">
    <property type="component" value="Chromosome"/>
</dbReference>
<evidence type="ECO:0000313" key="3">
    <source>
        <dbReference type="EMBL" id="WAV96608.1"/>
    </source>
</evidence>
<protein>
    <submittedName>
        <fullName evidence="2">Sel1 repeat family protein</fullName>
    </submittedName>
</protein>
<dbReference type="InterPro" id="IPR006597">
    <property type="entry name" value="Sel1-like"/>
</dbReference>
<dbReference type="SMART" id="SM00671">
    <property type="entry name" value="SEL1"/>
    <property type="match status" value="2"/>
</dbReference>
<accession>A0A9E9LCN7</accession>
<keyword evidence="4" id="KW-1185">Reference proteome</keyword>
<reference evidence="3" key="1">
    <citation type="journal article" date="2022" name="Front. Microbiol.">
        <title>New perspectives on an old grouping: The genomic and phenotypic variability of Oxalobacter formigenes and the implications for calcium oxalate stone prevention.</title>
        <authorList>
            <person name="Chmiel J.A."/>
            <person name="Carr C."/>
            <person name="Stuivenberg G.A."/>
            <person name="Venema R."/>
            <person name="Chanyi R.M."/>
            <person name="Al K.F."/>
            <person name="Giguere D."/>
            <person name="Say H."/>
            <person name="Akouris P.P."/>
            <person name="Dominguez Romero S.A."/>
            <person name="Kwong A."/>
            <person name="Tai V."/>
            <person name="Koval S.F."/>
            <person name="Razvi H."/>
            <person name="Bjazevic J."/>
            <person name="Burton J.P."/>
        </authorList>
    </citation>
    <scope>NUCLEOTIDE SEQUENCE</scope>
    <source>
        <strain evidence="3">HOxNP-1</strain>
    </source>
</reference>
<name>A0A9E9LCN7_9BURK</name>
<reference evidence="2" key="2">
    <citation type="journal article" date="2022" name="Front. Microbiol.">
        <title>New perspectives on an old grouping: The genomic and phenotypic variability of Oxalobacter formigenes and the implications for calcium oxalate stone prevention.</title>
        <authorList>
            <person name="Chmiel J.A."/>
            <person name="Carr C."/>
            <person name="Stuivenberg G.A."/>
            <person name="Venema R."/>
            <person name="Chanyi R.M."/>
            <person name="Al K.F."/>
            <person name="Giguere D."/>
            <person name="Say H."/>
            <person name="Akouris P.P."/>
            <person name="Dominguez Romero S.A."/>
            <person name="Kwong A."/>
            <person name="Tai V."/>
            <person name="Koval S.F."/>
            <person name="Razvi H."/>
            <person name="Bjazevic J."/>
            <person name="Burton J.P."/>
        </authorList>
    </citation>
    <scope>NUCLEOTIDE SEQUENCE</scope>
    <source>
        <strain evidence="2">OxK</strain>
    </source>
</reference>
<dbReference type="Pfam" id="PF08238">
    <property type="entry name" value="Sel1"/>
    <property type="match status" value="2"/>
</dbReference>
<dbReference type="Gene3D" id="1.25.40.10">
    <property type="entry name" value="Tetratricopeptide repeat domain"/>
    <property type="match status" value="1"/>
</dbReference>